<evidence type="ECO:0000313" key="1">
    <source>
        <dbReference type="EMBL" id="GBM80251.1"/>
    </source>
</evidence>
<protein>
    <submittedName>
        <fullName evidence="1">Uncharacterized protein</fullName>
    </submittedName>
</protein>
<dbReference type="AlphaFoldDB" id="A0A4Y2IQX0"/>
<name>A0A4Y2IQX0_ARAVE</name>
<keyword evidence="2" id="KW-1185">Reference proteome</keyword>
<dbReference type="EMBL" id="BGPR01002868">
    <property type="protein sequence ID" value="GBM80251.1"/>
    <property type="molecule type" value="Genomic_DNA"/>
</dbReference>
<gene>
    <name evidence="1" type="ORF">AVEN_96886_1</name>
</gene>
<comment type="caution">
    <text evidence="1">The sequence shown here is derived from an EMBL/GenBank/DDBJ whole genome shotgun (WGS) entry which is preliminary data.</text>
</comment>
<sequence length="139" mass="16548">MEFFRKLLAEVETDEDPDFDNEDNESEDVLEDVFSDHESFCILFGVISCHQNGRSISCFGPNRFKEKRSKMHTLCCDILPPKWSLYIMLWTKSMKGKRSKMHTHWCDILPPKWSLCNMLWIKSMKGKRSKMHIRYSLLH</sequence>
<proteinExistence type="predicted"/>
<dbReference type="Proteomes" id="UP000499080">
    <property type="component" value="Unassembled WGS sequence"/>
</dbReference>
<organism evidence="1 2">
    <name type="scientific">Araneus ventricosus</name>
    <name type="common">Orbweaver spider</name>
    <name type="synonym">Epeira ventricosa</name>
    <dbReference type="NCBI Taxonomy" id="182803"/>
    <lineage>
        <taxon>Eukaryota</taxon>
        <taxon>Metazoa</taxon>
        <taxon>Ecdysozoa</taxon>
        <taxon>Arthropoda</taxon>
        <taxon>Chelicerata</taxon>
        <taxon>Arachnida</taxon>
        <taxon>Araneae</taxon>
        <taxon>Araneomorphae</taxon>
        <taxon>Entelegynae</taxon>
        <taxon>Araneoidea</taxon>
        <taxon>Araneidae</taxon>
        <taxon>Araneus</taxon>
    </lineage>
</organism>
<evidence type="ECO:0000313" key="2">
    <source>
        <dbReference type="Proteomes" id="UP000499080"/>
    </source>
</evidence>
<accession>A0A4Y2IQX0</accession>
<reference evidence="1 2" key="1">
    <citation type="journal article" date="2019" name="Sci. Rep.">
        <title>Orb-weaving spider Araneus ventricosus genome elucidates the spidroin gene catalogue.</title>
        <authorList>
            <person name="Kono N."/>
            <person name="Nakamura H."/>
            <person name="Ohtoshi R."/>
            <person name="Moran D.A.P."/>
            <person name="Shinohara A."/>
            <person name="Yoshida Y."/>
            <person name="Fujiwara M."/>
            <person name="Mori M."/>
            <person name="Tomita M."/>
            <person name="Arakawa K."/>
        </authorList>
    </citation>
    <scope>NUCLEOTIDE SEQUENCE [LARGE SCALE GENOMIC DNA]</scope>
</reference>